<name>G3HTW1_CRIGR</name>
<evidence type="ECO:0000313" key="1">
    <source>
        <dbReference type="EMBL" id="EGW04672.1"/>
    </source>
</evidence>
<dbReference type="Proteomes" id="UP000001075">
    <property type="component" value="Unassembled WGS sequence"/>
</dbReference>
<accession>G3HTW1</accession>
<dbReference type="InParanoid" id="G3HTW1"/>
<dbReference type="EMBL" id="JH000721">
    <property type="protein sequence ID" value="EGW04672.1"/>
    <property type="molecule type" value="Genomic_DNA"/>
</dbReference>
<reference evidence="2" key="1">
    <citation type="journal article" date="2011" name="Nat. Biotechnol.">
        <title>The genomic sequence of the Chinese hamster ovary (CHO)-K1 cell line.</title>
        <authorList>
            <person name="Xu X."/>
            <person name="Nagarajan H."/>
            <person name="Lewis N.E."/>
            <person name="Pan S."/>
            <person name="Cai Z."/>
            <person name="Liu X."/>
            <person name="Chen W."/>
            <person name="Xie M."/>
            <person name="Wang W."/>
            <person name="Hammond S."/>
            <person name="Andersen M.R."/>
            <person name="Neff N."/>
            <person name="Passarelli B."/>
            <person name="Koh W."/>
            <person name="Fan H.C."/>
            <person name="Wang J."/>
            <person name="Gui Y."/>
            <person name="Lee K.H."/>
            <person name="Betenbaugh M.J."/>
            <person name="Quake S.R."/>
            <person name="Famili I."/>
            <person name="Palsson B.O."/>
            <person name="Wang J."/>
        </authorList>
    </citation>
    <scope>NUCLEOTIDE SEQUENCE [LARGE SCALE GENOMIC DNA]</scope>
    <source>
        <strain evidence="2">CHO K1 cell line</strain>
    </source>
</reference>
<dbReference type="AlphaFoldDB" id="G3HTW1"/>
<organism evidence="1 2">
    <name type="scientific">Cricetulus griseus</name>
    <name type="common">Chinese hamster</name>
    <name type="synonym">Cricetulus barabensis griseus</name>
    <dbReference type="NCBI Taxonomy" id="10029"/>
    <lineage>
        <taxon>Eukaryota</taxon>
        <taxon>Metazoa</taxon>
        <taxon>Chordata</taxon>
        <taxon>Craniata</taxon>
        <taxon>Vertebrata</taxon>
        <taxon>Euteleostomi</taxon>
        <taxon>Mammalia</taxon>
        <taxon>Eutheria</taxon>
        <taxon>Euarchontoglires</taxon>
        <taxon>Glires</taxon>
        <taxon>Rodentia</taxon>
        <taxon>Myomorpha</taxon>
        <taxon>Muroidea</taxon>
        <taxon>Cricetidae</taxon>
        <taxon>Cricetinae</taxon>
        <taxon>Cricetulus</taxon>
    </lineage>
</organism>
<proteinExistence type="predicted"/>
<gene>
    <name evidence="1" type="ORF">I79_014340</name>
</gene>
<evidence type="ECO:0000313" key="2">
    <source>
        <dbReference type="Proteomes" id="UP000001075"/>
    </source>
</evidence>
<sequence>MTSVNEPPHLGMFLYFYGLYYIYRGRSIMPVIWHACGGQKTTCGNCSSSHHNGF</sequence>
<protein>
    <submittedName>
        <fullName evidence="1">Uncharacterized protein</fullName>
    </submittedName>
</protein>